<name>A0A087BH21_9BIFI</name>
<dbReference type="GO" id="GO:0051301">
    <property type="term" value="P:cell division"/>
    <property type="evidence" value="ECO:0007669"/>
    <property type="project" value="UniProtKB-KW"/>
</dbReference>
<dbReference type="SUPFAM" id="SSF56349">
    <property type="entry name" value="DNA breaking-rejoining enzymes"/>
    <property type="match status" value="1"/>
</dbReference>
<gene>
    <name evidence="12" type="ORF">BMERY_0810</name>
</gene>
<dbReference type="Gene3D" id="1.10.150.130">
    <property type="match status" value="1"/>
</dbReference>
<organism evidence="12 13">
    <name type="scientific">Bifidobacterium merycicum</name>
    <dbReference type="NCBI Taxonomy" id="78345"/>
    <lineage>
        <taxon>Bacteria</taxon>
        <taxon>Bacillati</taxon>
        <taxon>Actinomycetota</taxon>
        <taxon>Actinomycetes</taxon>
        <taxon>Bifidobacteriales</taxon>
        <taxon>Bifidobacteriaceae</taxon>
        <taxon>Bifidobacterium</taxon>
    </lineage>
</organism>
<dbReference type="InterPro" id="IPR013762">
    <property type="entry name" value="Integrase-like_cat_sf"/>
</dbReference>
<dbReference type="InterPro" id="IPR011010">
    <property type="entry name" value="DNA_brk_join_enz"/>
</dbReference>
<dbReference type="PANTHER" id="PTHR30349">
    <property type="entry name" value="PHAGE INTEGRASE-RELATED"/>
    <property type="match status" value="1"/>
</dbReference>
<feature type="domain" description="Tyr recombinase" evidence="10">
    <location>
        <begin position="146"/>
        <end position="319"/>
    </location>
</feature>
<dbReference type="OrthoDB" id="3183879at2"/>
<comment type="subcellular location">
    <subcellularLocation>
        <location evidence="1">Cytoplasm</location>
    </subcellularLocation>
</comment>
<dbReference type="Gene3D" id="1.10.443.10">
    <property type="entry name" value="Intergrase catalytic core"/>
    <property type="match status" value="1"/>
</dbReference>
<keyword evidence="3" id="KW-0132">Cell division</keyword>
<evidence type="ECO:0000256" key="3">
    <source>
        <dbReference type="ARBA" id="ARBA00022618"/>
    </source>
</evidence>
<dbReference type="AlphaFoldDB" id="A0A087BH21"/>
<dbReference type="RefSeq" id="WP_033523489.1">
    <property type="nucleotide sequence ID" value="NZ_JGZC01000006.1"/>
</dbReference>
<dbReference type="NCBIfam" id="NF040815">
    <property type="entry name" value="recomb_XerA_Arch"/>
    <property type="match status" value="1"/>
</dbReference>
<dbReference type="InterPro" id="IPR010998">
    <property type="entry name" value="Integrase_recombinase_N"/>
</dbReference>
<dbReference type="EMBL" id="JGZC01000006">
    <property type="protein sequence ID" value="KFI70321.1"/>
    <property type="molecule type" value="Genomic_DNA"/>
</dbReference>
<dbReference type="GO" id="GO:0003677">
    <property type="term" value="F:DNA binding"/>
    <property type="evidence" value="ECO:0007669"/>
    <property type="project" value="UniProtKB-UniRule"/>
</dbReference>
<feature type="domain" description="Core-binding (CB)" evidence="11">
    <location>
        <begin position="43"/>
        <end position="125"/>
    </location>
</feature>
<keyword evidence="6 9" id="KW-0238">DNA-binding</keyword>
<dbReference type="PANTHER" id="PTHR30349:SF77">
    <property type="entry name" value="TYROSINE RECOMBINASE XERC"/>
    <property type="match status" value="1"/>
</dbReference>
<evidence type="ECO:0000259" key="11">
    <source>
        <dbReference type="PROSITE" id="PS51900"/>
    </source>
</evidence>
<keyword evidence="5" id="KW-0229">DNA integration</keyword>
<dbReference type="PROSITE" id="PS51898">
    <property type="entry name" value="TYR_RECOMBINASE"/>
    <property type="match status" value="1"/>
</dbReference>
<protein>
    <submittedName>
        <fullName evidence="12">Site-specific recombinase, phage integrase family</fullName>
    </submittedName>
</protein>
<proteinExistence type="predicted"/>
<keyword evidence="7" id="KW-0233">DNA recombination</keyword>
<evidence type="ECO:0000256" key="6">
    <source>
        <dbReference type="ARBA" id="ARBA00023125"/>
    </source>
</evidence>
<keyword evidence="8" id="KW-0131">Cell cycle</keyword>
<evidence type="ECO:0000256" key="5">
    <source>
        <dbReference type="ARBA" id="ARBA00022908"/>
    </source>
</evidence>
<dbReference type="STRING" id="78345.BMERY_0810"/>
<keyword evidence="13" id="KW-1185">Reference proteome</keyword>
<dbReference type="GO" id="GO:0007059">
    <property type="term" value="P:chromosome segregation"/>
    <property type="evidence" value="ECO:0007669"/>
    <property type="project" value="UniProtKB-KW"/>
</dbReference>
<evidence type="ECO:0000256" key="1">
    <source>
        <dbReference type="ARBA" id="ARBA00004496"/>
    </source>
</evidence>
<evidence type="ECO:0000256" key="8">
    <source>
        <dbReference type="ARBA" id="ARBA00023306"/>
    </source>
</evidence>
<dbReference type="InterPro" id="IPR044068">
    <property type="entry name" value="CB"/>
</dbReference>
<dbReference type="InterPro" id="IPR004107">
    <property type="entry name" value="Integrase_SAM-like_N"/>
</dbReference>
<reference evidence="12 13" key="1">
    <citation type="submission" date="2014-03" db="EMBL/GenBank/DDBJ databases">
        <title>Genomics of Bifidobacteria.</title>
        <authorList>
            <person name="Ventura M."/>
            <person name="Milani C."/>
            <person name="Lugli G.A."/>
        </authorList>
    </citation>
    <scope>NUCLEOTIDE SEQUENCE [LARGE SCALE GENOMIC DNA]</scope>
    <source>
        <strain evidence="12 13">LMG 11341</strain>
    </source>
</reference>
<accession>A0A087BH21</accession>
<sequence>MQQTIERIDRLMAPMLNDEQASELHTVLVACLTEKGGNPRGPETMTECIDLFLAAKKLEGCSERSLRYYATTLSRFATEISKPAHDITTDDIRDYLTRYSRDGRVGKTTIDNIRRVISSCFSWLEEEDYIYKSPVRRIKKIRTSRTLKPVYSDESLEQLRDSCKETRDLAMIDLLTSTGIRVGELVQLNRRDIDFDARECVVHGKGDKERRVYFDARAKTHLLVYLEQRMDDEPALFVSLQRPFNRLEISGVEARLRKLGKVSGVKHVHPHKFRRTLATKAIDKGMPIEQVQVLLGHSKIDTTLCYAQVDQSNVKRSHRKFIS</sequence>
<dbReference type="InterPro" id="IPR050090">
    <property type="entry name" value="Tyrosine_recombinase_XerCD"/>
</dbReference>
<keyword evidence="4" id="KW-0159">Chromosome partition</keyword>
<dbReference type="Pfam" id="PF13495">
    <property type="entry name" value="Phage_int_SAM_4"/>
    <property type="match status" value="1"/>
</dbReference>
<evidence type="ECO:0000256" key="7">
    <source>
        <dbReference type="ARBA" id="ARBA00023172"/>
    </source>
</evidence>
<evidence type="ECO:0000256" key="9">
    <source>
        <dbReference type="PROSITE-ProRule" id="PRU01248"/>
    </source>
</evidence>
<evidence type="ECO:0000313" key="13">
    <source>
        <dbReference type="Proteomes" id="UP000029060"/>
    </source>
</evidence>
<dbReference type="Proteomes" id="UP000029060">
    <property type="component" value="Unassembled WGS sequence"/>
</dbReference>
<dbReference type="eggNOG" id="COG4974">
    <property type="taxonomic scope" value="Bacteria"/>
</dbReference>
<dbReference type="GO" id="GO:0005737">
    <property type="term" value="C:cytoplasm"/>
    <property type="evidence" value="ECO:0007669"/>
    <property type="project" value="UniProtKB-SubCell"/>
</dbReference>
<keyword evidence="2" id="KW-0963">Cytoplasm</keyword>
<dbReference type="InterPro" id="IPR002104">
    <property type="entry name" value="Integrase_catalytic"/>
</dbReference>
<evidence type="ECO:0000256" key="4">
    <source>
        <dbReference type="ARBA" id="ARBA00022829"/>
    </source>
</evidence>
<evidence type="ECO:0000259" key="10">
    <source>
        <dbReference type="PROSITE" id="PS51898"/>
    </source>
</evidence>
<dbReference type="PROSITE" id="PS51900">
    <property type="entry name" value="CB"/>
    <property type="match status" value="1"/>
</dbReference>
<comment type="caution">
    <text evidence="12">The sequence shown here is derived from an EMBL/GenBank/DDBJ whole genome shotgun (WGS) entry which is preliminary data.</text>
</comment>
<evidence type="ECO:0000256" key="2">
    <source>
        <dbReference type="ARBA" id="ARBA00022490"/>
    </source>
</evidence>
<evidence type="ECO:0000313" key="12">
    <source>
        <dbReference type="EMBL" id="KFI70321.1"/>
    </source>
</evidence>
<dbReference type="Pfam" id="PF00589">
    <property type="entry name" value="Phage_integrase"/>
    <property type="match status" value="1"/>
</dbReference>
<dbReference type="GO" id="GO:0015074">
    <property type="term" value="P:DNA integration"/>
    <property type="evidence" value="ECO:0007669"/>
    <property type="project" value="UniProtKB-KW"/>
</dbReference>
<dbReference type="GO" id="GO:0006310">
    <property type="term" value="P:DNA recombination"/>
    <property type="evidence" value="ECO:0007669"/>
    <property type="project" value="UniProtKB-KW"/>
</dbReference>